<evidence type="ECO:0000256" key="1">
    <source>
        <dbReference type="ARBA" id="ARBA00004245"/>
    </source>
</evidence>
<dbReference type="PANTHER" id="PTHR33668">
    <property type="entry name" value="PROTEIN BRICK1"/>
    <property type="match status" value="1"/>
</dbReference>
<keyword evidence="3" id="KW-0963">Cytoplasm</keyword>
<dbReference type="GO" id="GO:0048870">
    <property type="term" value="P:cell motility"/>
    <property type="evidence" value="ECO:0007669"/>
    <property type="project" value="TreeGrafter"/>
</dbReference>
<comment type="caution">
    <text evidence="7">The sequence shown here is derived from an EMBL/GenBank/DDBJ whole genome shotgun (WGS) entry which is preliminary data.</text>
</comment>
<dbReference type="GO" id="GO:0008064">
    <property type="term" value="P:regulation of actin polymerization or depolymerization"/>
    <property type="evidence" value="ECO:0007669"/>
    <property type="project" value="TreeGrafter"/>
</dbReference>
<comment type="subcellular location">
    <subcellularLocation>
        <location evidence="1">Cytoplasm</location>
        <location evidence="1">Cytoskeleton</location>
    </subcellularLocation>
</comment>
<organism evidence="7 8">
    <name type="scientific">Phytophthora infestans</name>
    <name type="common">Potato late blight agent</name>
    <name type="synonym">Botrytis infestans</name>
    <dbReference type="NCBI Taxonomy" id="4787"/>
    <lineage>
        <taxon>Eukaryota</taxon>
        <taxon>Sar</taxon>
        <taxon>Stramenopiles</taxon>
        <taxon>Oomycota</taxon>
        <taxon>Peronosporomycetes</taxon>
        <taxon>Peronosporales</taxon>
        <taxon>Peronosporaceae</taxon>
        <taxon>Phytophthora</taxon>
    </lineage>
</organism>
<evidence type="ECO:0000256" key="2">
    <source>
        <dbReference type="ARBA" id="ARBA00005620"/>
    </source>
</evidence>
<evidence type="ECO:0000256" key="5">
    <source>
        <dbReference type="ARBA" id="ARBA00023212"/>
    </source>
</evidence>
<reference evidence="7" key="1">
    <citation type="submission" date="2020-03" db="EMBL/GenBank/DDBJ databases">
        <title>Hybrid Assembly of Korean Phytophthora infestans isolates.</title>
        <authorList>
            <person name="Prokchorchik M."/>
            <person name="Lee Y."/>
            <person name="Seo J."/>
            <person name="Cho J.-H."/>
            <person name="Park Y.-E."/>
            <person name="Jang D.-C."/>
            <person name="Im J.-S."/>
            <person name="Choi J.-G."/>
            <person name="Park H.-J."/>
            <person name="Lee G.-B."/>
            <person name="Lee Y.-G."/>
            <person name="Hong S.-Y."/>
            <person name="Cho K."/>
            <person name="Sohn K.H."/>
        </authorList>
    </citation>
    <scope>NUCLEOTIDE SEQUENCE</scope>
    <source>
        <strain evidence="7">KR_2_A2</strain>
    </source>
</reference>
<gene>
    <name evidence="7" type="ORF">GN958_ATG06881</name>
</gene>
<keyword evidence="4 6" id="KW-0175">Coiled coil</keyword>
<dbReference type="Proteomes" id="UP000704712">
    <property type="component" value="Unassembled WGS sequence"/>
</dbReference>
<name>A0A8S9UXJ3_PHYIN</name>
<dbReference type="AlphaFoldDB" id="A0A8S9UXJ3"/>
<keyword evidence="5" id="KW-0206">Cytoskeleton</keyword>
<accession>A0A8S9UXJ3</accession>
<dbReference type="GO" id="GO:0005856">
    <property type="term" value="C:cytoskeleton"/>
    <property type="evidence" value="ECO:0007669"/>
    <property type="project" value="UniProtKB-SubCell"/>
</dbReference>
<comment type="similarity">
    <text evidence="2">Belongs to the BRK1 family.</text>
</comment>
<dbReference type="Gene3D" id="1.20.5.110">
    <property type="match status" value="1"/>
</dbReference>
<evidence type="ECO:0000256" key="4">
    <source>
        <dbReference type="ARBA" id="ARBA00023054"/>
    </source>
</evidence>
<evidence type="ECO:0000256" key="6">
    <source>
        <dbReference type="SAM" id="Coils"/>
    </source>
</evidence>
<evidence type="ECO:0000256" key="3">
    <source>
        <dbReference type="ARBA" id="ARBA00022490"/>
    </source>
</evidence>
<dbReference type="GO" id="GO:0044877">
    <property type="term" value="F:protein-containing complex binding"/>
    <property type="evidence" value="ECO:0007669"/>
    <property type="project" value="InterPro"/>
</dbReference>
<dbReference type="PANTHER" id="PTHR33668:SF1">
    <property type="entry name" value="PROTEIN BRICK1"/>
    <property type="match status" value="1"/>
</dbReference>
<dbReference type="EMBL" id="JAACNO010000941">
    <property type="protein sequence ID" value="KAF4143942.1"/>
    <property type="molecule type" value="Genomic_DNA"/>
</dbReference>
<proteinExistence type="inferred from homology"/>
<sequence length="101" mass="11683">MQKLLSFVTITLLNFNFVCDRLPIKDLMAAKASVLREDWATAEQIERVQLQLLDVVDFINRFHASAKTRLAVLNEKMTAVERKLRYVENAVRKARYLTAAE</sequence>
<dbReference type="GO" id="GO:0007015">
    <property type="term" value="P:actin filament organization"/>
    <property type="evidence" value="ECO:0007669"/>
    <property type="project" value="InterPro"/>
</dbReference>
<dbReference type="GO" id="GO:0031209">
    <property type="term" value="C:SCAR complex"/>
    <property type="evidence" value="ECO:0007669"/>
    <property type="project" value="InterPro"/>
</dbReference>
<feature type="coiled-coil region" evidence="6">
    <location>
        <begin position="63"/>
        <end position="90"/>
    </location>
</feature>
<evidence type="ECO:0000313" key="8">
    <source>
        <dbReference type="Proteomes" id="UP000704712"/>
    </source>
</evidence>
<evidence type="ECO:0000313" key="7">
    <source>
        <dbReference type="EMBL" id="KAF4143942.1"/>
    </source>
</evidence>
<dbReference type="InterPro" id="IPR033378">
    <property type="entry name" value="BRICK1"/>
</dbReference>
<protein>
    <submittedName>
        <fullName evidence="7">Uncharacterized protein</fullName>
    </submittedName>
</protein>